<evidence type="ECO:0000313" key="1">
    <source>
        <dbReference type="EMBL" id="XDI35963.1"/>
    </source>
</evidence>
<accession>A0AB39BR00</accession>
<dbReference type="Gene3D" id="1.10.287.1100">
    <property type="entry name" value="Sporulation inhibitor A"/>
    <property type="match status" value="1"/>
</dbReference>
<dbReference type="AlphaFoldDB" id="A0AB39BR00"/>
<dbReference type="InterPro" id="IPR015064">
    <property type="entry name" value="Sda"/>
</dbReference>
<sequence length="53" mass="6302">MEQIRNDILIDAYLKAMDLELDSEFLELLYQELTSRHLHERVPSPTKNMIKIS</sequence>
<reference evidence="1" key="1">
    <citation type="submission" date="2024-07" db="EMBL/GenBank/DDBJ databases">
        <title>Identification and characteristics of an arsenic-resistant bacterial isolate, which belongs to a novel species.</title>
        <authorList>
            <person name="Juszczyk A."/>
            <person name="Kowalczyk A."/>
            <person name="Was K."/>
            <person name="Kosowicz W."/>
            <person name="Budzyn A."/>
            <person name="Latowski D."/>
        </authorList>
    </citation>
    <scope>NUCLEOTIDE SEQUENCE</scope>
    <source>
        <strain evidence="1">As8PL</strain>
    </source>
</reference>
<organism evidence="1">
    <name type="scientific">Alkalihalophilus sp. As8PL</name>
    <dbReference type="NCBI Taxonomy" id="3237103"/>
    <lineage>
        <taxon>Bacteria</taxon>
        <taxon>Bacillati</taxon>
        <taxon>Bacillota</taxon>
        <taxon>Bacilli</taxon>
        <taxon>Bacillales</taxon>
        <taxon>Bacillaceae</taxon>
        <taxon>Alkalihalophilus</taxon>
    </lineage>
</organism>
<dbReference type="GO" id="GO:0004860">
    <property type="term" value="F:protein kinase inhibitor activity"/>
    <property type="evidence" value="ECO:0007669"/>
    <property type="project" value="UniProtKB-KW"/>
</dbReference>
<keyword evidence="1" id="KW-0649">Protein kinase inhibitor</keyword>
<name>A0AB39BR00_9BACI</name>
<proteinExistence type="predicted"/>
<protein>
    <submittedName>
        <fullName evidence="1">Sporulation histidine kinase inhibitor Sda</fullName>
    </submittedName>
</protein>
<dbReference type="RefSeq" id="WP_317123518.1">
    <property type="nucleotide sequence ID" value="NZ_CP162551.1"/>
</dbReference>
<dbReference type="EMBL" id="CP162551">
    <property type="protein sequence ID" value="XDI35963.1"/>
    <property type="molecule type" value="Genomic_DNA"/>
</dbReference>
<gene>
    <name evidence="1" type="primary">sda</name>
    <name evidence="1" type="ORF">AB3N04_14805</name>
</gene>
<dbReference type="SUPFAM" id="SSF100985">
    <property type="entry name" value="Sporulation inhibitor Sda"/>
    <property type="match status" value="1"/>
</dbReference>
<dbReference type="Pfam" id="PF08970">
    <property type="entry name" value="Sda"/>
    <property type="match status" value="1"/>
</dbReference>
<dbReference type="InterPro" id="IPR036916">
    <property type="entry name" value="Sda_sf"/>
</dbReference>